<keyword evidence="3" id="KW-1185">Reference proteome</keyword>
<reference evidence="2 3" key="1">
    <citation type="submission" date="2020-08" db="EMBL/GenBank/DDBJ databases">
        <authorList>
            <person name="Sun Q."/>
            <person name="Inoue M."/>
        </authorList>
    </citation>
    <scope>NUCLEOTIDE SEQUENCE [LARGE SCALE GENOMIC DNA]</scope>
    <source>
        <strain evidence="2 3">CCM 8938</strain>
    </source>
</reference>
<evidence type="ECO:0000313" key="2">
    <source>
        <dbReference type="EMBL" id="MBC6112494.1"/>
    </source>
</evidence>
<feature type="compositionally biased region" description="Basic and acidic residues" evidence="1">
    <location>
        <begin position="387"/>
        <end position="398"/>
    </location>
</feature>
<evidence type="ECO:0000313" key="3">
    <source>
        <dbReference type="Proteomes" id="UP000652755"/>
    </source>
</evidence>
<accession>A0ABR7KX52</accession>
<organism evidence="2 3">
    <name type="scientific">Pedobacter fastidiosus</name>
    <dbReference type="NCBI Taxonomy" id="2765361"/>
    <lineage>
        <taxon>Bacteria</taxon>
        <taxon>Pseudomonadati</taxon>
        <taxon>Bacteroidota</taxon>
        <taxon>Sphingobacteriia</taxon>
        <taxon>Sphingobacteriales</taxon>
        <taxon>Sphingobacteriaceae</taxon>
        <taxon>Pedobacter</taxon>
    </lineage>
</organism>
<dbReference type="EMBL" id="JACRYL010000021">
    <property type="protein sequence ID" value="MBC6112494.1"/>
    <property type="molecule type" value="Genomic_DNA"/>
</dbReference>
<dbReference type="Proteomes" id="UP000652755">
    <property type="component" value="Unassembled WGS sequence"/>
</dbReference>
<protein>
    <recommendedName>
        <fullName evidence="4">DUF3945 domain-containing protein</fullName>
    </recommendedName>
</protein>
<feature type="compositionally biased region" description="Polar residues" evidence="1">
    <location>
        <begin position="65"/>
        <end position="79"/>
    </location>
</feature>
<feature type="region of interest" description="Disordered" evidence="1">
    <location>
        <begin position="46"/>
        <end position="79"/>
    </location>
</feature>
<dbReference type="RefSeq" id="WP_187072913.1">
    <property type="nucleotide sequence ID" value="NZ_JACRYL010000021.1"/>
</dbReference>
<evidence type="ECO:0008006" key="4">
    <source>
        <dbReference type="Google" id="ProtNLM"/>
    </source>
</evidence>
<name>A0ABR7KX52_9SPHI</name>
<feature type="region of interest" description="Disordered" evidence="1">
    <location>
        <begin position="387"/>
        <end position="406"/>
    </location>
</feature>
<sequence length="406" mass="46520">MLDSPLIKYRSYLDSLKTRYNPHEKFNVNCGLEAIHGKLYRRYHENTGKKHTRTAQVTGKHPSRPTLSPQGSGKPFNQKTKIMDQNNLLHLKQEMRTLGFREDLTVQMEKNMEANLPEFTLKDKVEGVKSELELNIYFRQSSQSEFYYLNKFEVLKAEERPLVQGETYRVSVDGASGQLVQNFETAFEAVGFFRAQGEPTTLAIAKGNDIQPLVTVRDGQVILIEKDFAKTFRSPEMPQTFWVDRGKGFAADQAVNLVEGRSVYRDDMLTQGGQEYKAWFKMDLDGPRDKYQNFTMNQYHDPSYGFNLSEVLDKFAIKELDSPKSREVLENALKNGDRAPATVEKDGQKIKVYIEAVPRYTQINMFTDQGKSEKREQFLKDPAKVKEMLQSKGKEKGASTEQGMGI</sequence>
<gene>
    <name evidence="2" type="ORF">H7U22_18890</name>
</gene>
<proteinExistence type="predicted"/>
<comment type="caution">
    <text evidence="2">The sequence shown here is derived from an EMBL/GenBank/DDBJ whole genome shotgun (WGS) entry which is preliminary data.</text>
</comment>
<evidence type="ECO:0000256" key="1">
    <source>
        <dbReference type="SAM" id="MobiDB-lite"/>
    </source>
</evidence>